<dbReference type="eggNOG" id="COG3321">
    <property type="taxonomic scope" value="Bacteria"/>
</dbReference>
<dbReference type="OrthoDB" id="9778690at2"/>
<keyword evidence="7" id="KW-1185">Reference proteome</keyword>
<dbReference type="GO" id="GO:0006633">
    <property type="term" value="P:fatty acid biosynthetic process"/>
    <property type="evidence" value="ECO:0007669"/>
    <property type="project" value="TreeGrafter"/>
</dbReference>
<sequence length="1112" mass="117145">MAAALRGVARTGGRCAEVRHGGPVLFVFSGMGPQWPGMGRMLAASEPVFRQTLEEIDALWAPLAGFSLSATLLAGETPDAPWPCRLAQPAGFAFQCAVVRVLARHGLRPDGCLGHSAGEVAAAFCAGHLSLEDAVRVCWARSRLQDQRAGRGGLLAVRLPQAAVAALQEQVPGLALAALNGPTALTLAGSNAVLAEAQALLRRQGVPWRRLPGEIAYHSADMDPLEAPLRAALAGLAPREPSLLLFSSVTARRVSVEAGMEAAYWWDNVRQPVRFHEALAAAFALGVRHCLEIGARPVLQGPLREAARAQTQPIVVLPVLDGGPDEAAALHHALARHYESGGGLDWRAQAPEGRLVGLPVTAWQRRPFWHEAEVQALDRRGDPAASPWAEPAAQPRTWRADLNRTLFAFLADHRIEGVPVLPGAAALEAALQAGQAAGAFAADTPLCLEACRFPGLFPLTRRHEQVLDSRVVAEALEVLAYDPARPAHVTRVLTARIGEAAPRPAACVVGDLAARAPHPVDLEAQRARLGHGPAFQGPSFLSLAADGGAALARISLHRPSCPVPEVQGVPALLDGVFQAALALRVGEGAVVLTAVQRLSVYTPLPATVWAWITLASDDSALGECSAWVLDDDGVCLARLDGVTARPLRRLTSPIPRPDFFRAPGWEVVPVQPDPPAAFGGRPVRVVAPAGPQAERLKNALGAVAPAVEVTLLPMAPLVEGLATLLALGGEPGRGRLCFLTHDAQPVTPQDQVRPDQAAVWGLGRALCNDIGDVSLIDVTSADSWAEGPALERLWQEIGAGVPAIALRAGQRYRPCFVPVAESEDAPWRGDPGRSYLVTGGLGGFGQALALWLVRHGAGRVVLTSRSVPSQARVAPLARAVGCLGGEMAVRPLDVTDPQAVRALMRELARTDRPLAGVFHWAGQTRDRPARDLTEADVRAVLAPKVEGALALHQASLDLGIETFVMASSLSALLGTPRQAAYAAANAFLDGLAWARHRAGLPTLSVNFGPIAGVGMAASAPVAAFLSAAGLPLLDPAVALAGLGAALRSGRPQICLARAFDTARWERRRPRLRLGREGESDGERGRRLALQCRDLLAGIIKNLPRSPVPGHPA</sequence>
<keyword evidence="2" id="KW-0597">Phosphoprotein</keyword>
<dbReference type="Proteomes" id="UP000033220">
    <property type="component" value="Chromosome DSM 122"/>
</dbReference>
<dbReference type="Gene3D" id="3.30.70.3290">
    <property type="match status" value="1"/>
</dbReference>
<dbReference type="RefSeq" id="WP_014414374.1">
    <property type="nucleotide sequence ID" value="NC_017059.1"/>
</dbReference>
<feature type="active site" description="Proton donor; for dehydratase activity" evidence="4">
    <location>
        <position position="574"/>
    </location>
</feature>
<name>H6SS55_PARPM</name>
<proteinExistence type="predicted"/>
<reference evidence="6 7" key="1">
    <citation type="submission" date="2012-02" db="EMBL/GenBank/DDBJ databases">
        <title>Shotgun genome sequence of Phaeospirillum photometricum DSM 122.</title>
        <authorList>
            <person name="Duquesne K."/>
            <person name="Sturgis J."/>
        </authorList>
    </citation>
    <scope>NUCLEOTIDE SEQUENCE [LARGE SCALE GENOMIC DNA]</scope>
    <source>
        <strain evidence="7">DSM122</strain>
    </source>
</reference>
<dbReference type="InterPro" id="IPR057326">
    <property type="entry name" value="KR_dom"/>
</dbReference>
<gene>
    <name evidence="6" type="ORF">RSPPHO_01108</name>
</gene>
<feature type="active site" description="Proton acceptor; for dehydratase activity" evidence="4">
    <location>
        <position position="413"/>
    </location>
</feature>
<dbReference type="InterPro" id="IPR001227">
    <property type="entry name" value="Ac_transferase_dom_sf"/>
</dbReference>
<dbReference type="SMART" id="SM00822">
    <property type="entry name" value="PKS_KR"/>
    <property type="match status" value="1"/>
</dbReference>
<dbReference type="InterPro" id="IPR014043">
    <property type="entry name" value="Acyl_transferase_dom"/>
</dbReference>
<dbReference type="SMART" id="SM00827">
    <property type="entry name" value="PKS_AT"/>
    <property type="match status" value="1"/>
</dbReference>
<organism evidence="6 7">
    <name type="scientific">Pararhodospirillum photometricum DSM 122</name>
    <dbReference type="NCBI Taxonomy" id="1150469"/>
    <lineage>
        <taxon>Bacteria</taxon>
        <taxon>Pseudomonadati</taxon>
        <taxon>Pseudomonadota</taxon>
        <taxon>Alphaproteobacteria</taxon>
        <taxon>Rhodospirillales</taxon>
        <taxon>Rhodospirillaceae</taxon>
        <taxon>Pararhodospirillum</taxon>
    </lineage>
</organism>
<dbReference type="GO" id="GO:0004312">
    <property type="term" value="F:fatty acid synthase activity"/>
    <property type="evidence" value="ECO:0007669"/>
    <property type="project" value="TreeGrafter"/>
</dbReference>
<dbReference type="Pfam" id="PF14765">
    <property type="entry name" value="PS-DH"/>
    <property type="match status" value="1"/>
</dbReference>
<dbReference type="SUPFAM" id="SSF52151">
    <property type="entry name" value="FabD/lysophospholipase-like"/>
    <property type="match status" value="1"/>
</dbReference>
<dbReference type="SMART" id="SM00826">
    <property type="entry name" value="PKS_DH"/>
    <property type="match status" value="1"/>
</dbReference>
<dbReference type="CDD" id="cd05274">
    <property type="entry name" value="KR_FAS_SDR_x"/>
    <property type="match status" value="1"/>
</dbReference>
<dbReference type="InterPro" id="IPR036291">
    <property type="entry name" value="NAD(P)-bd_dom_sf"/>
</dbReference>
<dbReference type="Gene3D" id="3.40.366.10">
    <property type="entry name" value="Malonyl-Coenzyme A Acyl Carrier Protein, domain 2"/>
    <property type="match status" value="1"/>
</dbReference>
<evidence type="ECO:0000256" key="4">
    <source>
        <dbReference type="PROSITE-ProRule" id="PRU01363"/>
    </source>
</evidence>
<dbReference type="InterPro" id="IPR020807">
    <property type="entry name" value="PKS_DH"/>
</dbReference>
<dbReference type="InterPro" id="IPR016035">
    <property type="entry name" value="Acyl_Trfase/lysoPLipase"/>
</dbReference>
<dbReference type="Pfam" id="PF08659">
    <property type="entry name" value="KR"/>
    <property type="match status" value="1"/>
</dbReference>
<evidence type="ECO:0000256" key="3">
    <source>
        <dbReference type="ARBA" id="ARBA00022679"/>
    </source>
</evidence>
<evidence type="ECO:0000256" key="1">
    <source>
        <dbReference type="ARBA" id="ARBA00022450"/>
    </source>
</evidence>
<feature type="region of interest" description="C-terminal hotdog fold" evidence="4">
    <location>
        <begin position="513"/>
        <end position="653"/>
    </location>
</feature>
<dbReference type="PROSITE" id="PS52019">
    <property type="entry name" value="PKS_MFAS_DH"/>
    <property type="match status" value="1"/>
</dbReference>
<dbReference type="Gene3D" id="3.40.50.720">
    <property type="entry name" value="NAD(P)-binding Rossmann-like Domain"/>
    <property type="match status" value="1"/>
</dbReference>
<keyword evidence="1" id="KW-0596">Phosphopantetheine</keyword>
<dbReference type="SUPFAM" id="SSF51735">
    <property type="entry name" value="NAD(P)-binding Rossmann-fold domains"/>
    <property type="match status" value="2"/>
</dbReference>
<evidence type="ECO:0000313" key="7">
    <source>
        <dbReference type="Proteomes" id="UP000033220"/>
    </source>
</evidence>
<dbReference type="Gene3D" id="3.10.129.110">
    <property type="entry name" value="Polyketide synthase dehydratase"/>
    <property type="match status" value="1"/>
</dbReference>
<dbReference type="InterPro" id="IPR013968">
    <property type="entry name" value="PKS_KR"/>
</dbReference>
<dbReference type="Pfam" id="PF21089">
    <property type="entry name" value="PKS_DH_N"/>
    <property type="match status" value="1"/>
</dbReference>
<dbReference type="AlphaFoldDB" id="H6SS55"/>
<dbReference type="eggNOG" id="COG0300">
    <property type="taxonomic scope" value="Bacteria"/>
</dbReference>
<accession>H6SS55</accession>
<dbReference type="InterPro" id="IPR016036">
    <property type="entry name" value="Malonyl_transacylase_ACP-bd"/>
</dbReference>
<dbReference type="InterPro" id="IPR049552">
    <property type="entry name" value="PKS_DH_N"/>
</dbReference>
<dbReference type="KEGG" id="rpm:RSPPHO_01108"/>
<dbReference type="InterPro" id="IPR042104">
    <property type="entry name" value="PKS_dehydratase_sf"/>
</dbReference>
<dbReference type="InterPro" id="IPR049900">
    <property type="entry name" value="PKS_mFAS_DH"/>
</dbReference>
<dbReference type="PANTHER" id="PTHR43775:SF37">
    <property type="entry name" value="SI:DKEY-61P9.11"/>
    <property type="match status" value="1"/>
</dbReference>
<dbReference type="HOGENOM" id="CLU_281565_0_0_5"/>
<dbReference type="PANTHER" id="PTHR43775">
    <property type="entry name" value="FATTY ACID SYNTHASE"/>
    <property type="match status" value="1"/>
</dbReference>
<dbReference type="Pfam" id="PF00698">
    <property type="entry name" value="Acyl_transf_1"/>
    <property type="match status" value="1"/>
</dbReference>
<feature type="region of interest" description="N-terminal hotdog fold" evidence="4">
    <location>
        <begin position="375"/>
        <end position="500"/>
    </location>
</feature>
<dbReference type="InterPro" id="IPR050091">
    <property type="entry name" value="PKS_NRPS_Biosynth_Enz"/>
</dbReference>
<dbReference type="InterPro" id="IPR049551">
    <property type="entry name" value="PKS_DH_C"/>
</dbReference>
<dbReference type="PATRIC" id="fig|1150469.3.peg.1259"/>
<dbReference type="STRING" id="1150469.RSPPHO_01108"/>
<evidence type="ECO:0000259" key="5">
    <source>
        <dbReference type="PROSITE" id="PS52019"/>
    </source>
</evidence>
<evidence type="ECO:0000256" key="2">
    <source>
        <dbReference type="ARBA" id="ARBA00022553"/>
    </source>
</evidence>
<evidence type="ECO:0000313" key="6">
    <source>
        <dbReference type="EMBL" id="CCG07734.1"/>
    </source>
</evidence>
<protein>
    <submittedName>
        <fullName evidence="6">Phenolpthiocerol synthesis polyketide synthase ppsA</fullName>
    </submittedName>
</protein>
<dbReference type="EMBL" id="HE663493">
    <property type="protein sequence ID" value="CCG07734.1"/>
    <property type="molecule type" value="Genomic_DNA"/>
</dbReference>
<keyword evidence="3" id="KW-0808">Transferase</keyword>
<feature type="domain" description="PKS/mFAS DH" evidence="5">
    <location>
        <begin position="375"/>
        <end position="653"/>
    </location>
</feature>
<dbReference type="SUPFAM" id="SSF55048">
    <property type="entry name" value="Probable ACP-binding domain of malonyl-CoA ACP transacylase"/>
    <property type="match status" value="1"/>
</dbReference>